<feature type="compositionally biased region" description="Polar residues" evidence="1">
    <location>
        <begin position="1"/>
        <end position="23"/>
    </location>
</feature>
<dbReference type="GeneID" id="20088631"/>
<evidence type="ECO:0000256" key="1">
    <source>
        <dbReference type="SAM" id="MobiDB-lite"/>
    </source>
</evidence>
<accession>A0A024TLC9</accession>
<dbReference type="EMBL" id="KI913983">
    <property type="protein sequence ID" value="ETV94935.1"/>
    <property type="molecule type" value="Genomic_DNA"/>
</dbReference>
<proteinExistence type="predicted"/>
<dbReference type="OrthoDB" id="300289at2759"/>
<gene>
    <name evidence="2" type="ORF">H310_11581</name>
</gene>
<protein>
    <submittedName>
        <fullName evidence="2">Uncharacterized protein</fullName>
    </submittedName>
</protein>
<reference evidence="2" key="1">
    <citation type="submission" date="2013-12" db="EMBL/GenBank/DDBJ databases">
        <title>The Genome Sequence of Aphanomyces invadans NJM9701.</title>
        <authorList>
            <consortium name="The Broad Institute Genomics Platform"/>
            <person name="Russ C."/>
            <person name="Tyler B."/>
            <person name="van West P."/>
            <person name="Dieguez-Uribeondo J."/>
            <person name="Young S.K."/>
            <person name="Zeng Q."/>
            <person name="Gargeya S."/>
            <person name="Fitzgerald M."/>
            <person name="Abouelleil A."/>
            <person name="Alvarado L."/>
            <person name="Chapman S.B."/>
            <person name="Gainer-Dewar J."/>
            <person name="Goldberg J."/>
            <person name="Griggs A."/>
            <person name="Gujja S."/>
            <person name="Hansen M."/>
            <person name="Howarth C."/>
            <person name="Imamovic A."/>
            <person name="Ireland A."/>
            <person name="Larimer J."/>
            <person name="McCowan C."/>
            <person name="Murphy C."/>
            <person name="Pearson M."/>
            <person name="Poon T.W."/>
            <person name="Priest M."/>
            <person name="Roberts A."/>
            <person name="Saif S."/>
            <person name="Shea T."/>
            <person name="Sykes S."/>
            <person name="Wortman J."/>
            <person name="Nusbaum C."/>
            <person name="Birren B."/>
        </authorList>
    </citation>
    <scope>NUCLEOTIDE SEQUENCE [LARGE SCALE GENOMIC DNA]</scope>
    <source>
        <strain evidence="2">NJM9701</strain>
    </source>
</reference>
<dbReference type="eggNOG" id="ENOG502SUHC">
    <property type="taxonomic scope" value="Eukaryota"/>
</dbReference>
<dbReference type="InterPro" id="IPR037191">
    <property type="entry name" value="VPS9_dom_sf"/>
</dbReference>
<evidence type="ECO:0000313" key="2">
    <source>
        <dbReference type="EMBL" id="ETV94935.1"/>
    </source>
</evidence>
<dbReference type="AlphaFoldDB" id="A0A024TLC9"/>
<dbReference type="RefSeq" id="XP_008876526.1">
    <property type="nucleotide sequence ID" value="XM_008878304.1"/>
</dbReference>
<dbReference type="SUPFAM" id="SSF109993">
    <property type="entry name" value="VPS9 domain"/>
    <property type="match status" value="1"/>
</dbReference>
<sequence length="620" mass="68352">MPSSPAAAENTSADVDDGNQANPLNDGILDERPSSWTTRLLTRVKSVVLSPYGGDNTPIVDVIARLSQYKAALLATLVEHTVRKQQYAIDLLRAEKERAIRVRKLACHGTSRQVVEQHRFLYNLMIQDLRLAISVEECVVQILNTRCGECDALTELASSSHSTDDVADDLFFLPPNELIAAHPEYVMLHSRQRHMDSVLAIAKDAIQRSPAPLLAPSLTPSSGNALLDQLREMADTYPAIDSHPYEALPLQSFASPDEHAAFSRHLEAFRRALSTTQSSTGRLLHRWRAKLRQDIERIVVQETSPSALPSVSNMSACPSLIPPSCIFQPKEALSSPSSAVVAIDTTRLPAPRAIAAFESVLVRRVALDIMVETMDSDESQRLRQILRIAVHHAVFATIEPLVSAYENTAMYAHFCHMHLLDECDRPMLPPLLSNCSKSNDEHSTVERIPRTLEALTCMCAETTPLGILSMMMVAIRSLHDEVAPCIPTVNADVLIPLLLHVLWMQLDVLPTIYRRLHAAATFSSAYVHDGAEVVYYLTCIQAALSHIYASTVGTCRRCSSSQEGTIMWRDLGATDDTTGTNQDVAARSDKEAIAALSAWLKQHTVSDSTISIVSNESWML</sequence>
<dbReference type="VEuPathDB" id="FungiDB:H310_11581"/>
<organism evidence="2">
    <name type="scientific">Aphanomyces invadans</name>
    <dbReference type="NCBI Taxonomy" id="157072"/>
    <lineage>
        <taxon>Eukaryota</taxon>
        <taxon>Sar</taxon>
        <taxon>Stramenopiles</taxon>
        <taxon>Oomycota</taxon>
        <taxon>Saprolegniomycetes</taxon>
        <taxon>Saprolegniales</taxon>
        <taxon>Verrucalvaceae</taxon>
        <taxon>Aphanomyces</taxon>
    </lineage>
</organism>
<feature type="region of interest" description="Disordered" evidence="1">
    <location>
        <begin position="1"/>
        <end position="30"/>
    </location>
</feature>
<name>A0A024TLC9_9STRA</name>